<dbReference type="EMBL" id="WNYA01000652">
    <property type="protein sequence ID" value="KAG8547671.1"/>
    <property type="molecule type" value="Genomic_DNA"/>
</dbReference>
<keyword evidence="2" id="KW-1185">Reference proteome</keyword>
<gene>
    <name evidence="1" type="ORF">GDO81_027814</name>
</gene>
<dbReference type="Proteomes" id="UP000824782">
    <property type="component" value="Unassembled WGS sequence"/>
</dbReference>
<reference evidence="1" key="1">
    <citation type="thesis" date="2020" institute="ProQuest LLC" country="789 East Eisenhower Parkway, Ann Arbor, MI, USA">
        <title>Comparative Genomics and Chromosome Evolution.</title>
        <authorList>
            <person name="Mudd A.B."/>
        </authorList>
    </citation>
    <scope>NUCLEOTIDE SEQUENCE</scope>
    <source>
        <strain evidence="1">237g6f4</strain>
        <tissue evidence="1">Blood</tissue>
    </source>
</reference>
<evidence type="ECO:0000313" key="1">
    <source>
        <dbReference type="EMBL" id="KAG8547671.1"/>
    </source>
</evidence>
<accession>A0AAV6ZM38</accession>
<dbReference type="AlphaFoldDB" id="A0AAV6ZM38"/>
<name>A0AAV6ZM38_ENGPU</name>
<evidence type="ECO:0000313" key="2">
    <source>
        <dbReference type="Proteomes" id="UP000824782"/>
    </source>
</evidence>
<proteinExistence type="predicted"/>
<protein>
    <submittedName>
        <fullName evidence="1">Uncharacterized protein</fullName>
    </submittedName>
</protein>
<organism evidence="1 2">
    <name type="scientific">Engystomops pustulosus</name>
    <name type="common">Tungara frog</name>
    <name type="synonym">Physalaemus pustulosus</name>
    <dbReference type="NCBI Taxonomy" id="76066"/>
    <lineage>
        <taxon>Eukaryota</taxon>
        <taxon>Metazoa</taxon>
        <taxon>Chordata</taxon>
        <taxon>Craniata</taxon>
        <taxon>Vertebrata</taxon>
        <taxon>Euteleostomi</taxon>
        <taxon>Amphibia</taxon>
        <taxon>Batrachia</taxon>
        <taxon>Anura</taxon>
        <taxon>Neobatrachia</taxon>
        <taxon>Hyloidea</taxon>
        <taxon>Leptodactylidae</taxon>
        <taxon>Leiuperinae</taxon>
        <taxon>Engystomops</taxon>
    </lineage>
</organism>
<sequence>MEWWGKHLTLNGGQYGTLLTPFPVSRQLVFVMGKRLLKTPPVWTSPSNMAGIPTNITSLCLSVSISLSILTGASSGSWLSLIGCGNLFQPLNFFCMAFYELRNLFCLLLNDFEKLLLSAWLSL</sequence>
<comment type="caution">
    <text evidence="1">The sequence shown here is derived from an EMBL/GenBank/DDBJ whole genome shotgun (WGS) entry which is preliminary data.</text>
</comment>